<dbReference type="GO" id="GO:0043531">
    <property type="term" value="F:ADP binding"/>
    <property type="evidence" value="ECO:0007669"/>
    <property type="project" value="InterPro"/>
</dbReference>
<proteinExistence type="predicted"/>
<gene>
    <name evidence="4" type="ORF">K452DRAFT_337374</name>
</gene>
<dbReference type="OrthoDB" id="1658288at2759"/>
<evidence type="ECO:0000259" key="3">
    <source>
        <dbReference type="Pfam" id="PF25000"/>
    </source>
</evidence>
<dbReference type="Pfam" id="PF25000">
    <property type="entry name" value="DUF7779"/>
    <property type="match status" value="1"/>
</dbReference>
<dbReference type="InterPro" id="IPR031352">
    <property type="entry name" value="SesA"/>
</dbReference>
<accession>A0A6A6B6F9</accession>
<dbReference type="PANTHER" id="PTHR35205">
    <property type="entry name" value="NB-ARC AND TPR DOMAIN PROTEIN"/>
    <property type="match status" value="1"/>
</dbReference>
<dbReference type="Proteomes" id="UP000799438">
    <property type="component" value="Unassembled WGS sequence"/>
</dbReference>
<dbReference type="AlphaFoldDB" id="A0A6A6B6F9"/>
<dbReference type="EMBL" id="ML995493">
    <property type="protein sequence ID" value="KAF2139228.1"/>
    <property type="molecule type" value="Genomic_DNA"/>
</dbReference>
<reference evidence="4" key="1">
    <citation type="journal article" date="2020" name="Stud. Mycol.">
        <title>101 Dothideomycetes genomes: a test case for predicting lifestyles and emergence of pathogens.</title>
        <authorList>
            <person name="Haridas S."/>
            <person name="Albert R."/>
            <person name="Binder M."/>
            <person name="Bloem J."/>
            <person name="Labutti K."/>
            <person name="Salamov A."/>
            <person name="Andreopoulos B."/>
            <person name="Baker S."/>
            <person name="Barry K."/>
            <person name="Bills G."/>
            <person name="Bluhm B."/>
            <person name="Cannon C."/>
            <person name="Castanera R."/>
            <person name="Culley D."/>
            <person name="Daum C."/>
            <person name="Ezra D."/>
            <person name="Gonzalez J."/>
            <person name="Henrissat B."/>
            <person name="Kuo A."/>
            <person name="Liang C."/>
            <person name="Lipzen A."/>
            <person name="Lutzoni F."/>
            <person name="Magnuson J."/>
            <person name="Mondo S."/>
            <person name="Nolan M."/>
            <person name="Ohm R."/>
            <person name="Pangilinan J."/>
            <person name="Park H.-J."/>
            <person name="Ramirez L."/>
            <person name="Alfaro M."/>
            <person name="Sun H."/>
            <person name="Tritt A."/>
            <person name="Yoshinaga Y."/>
            <person name="Zwiers L.-H."/>
            <person name="Turgeon B."/>
            <person name="Goodwin S."/>
            <person name="Spatafora J."/>
            <person name="Crous P."/>
            <person name="Grigoriev I."/>
        </authorList>
    </citation>
    <scope>NUCLEOTIDE SEQUENCE</scope>
    <source>
        <strain evidence="4">CBS 121167</strain>
    </source>
</reference>
<dbReference type="RefSeq" id="XP_033394941.1">
    <property type="nucleotide sequence ID" value="XM_033545262.1"/>
</dbReference>
<keyword evidence="5" id="KW-1185">Reference proteome</keyword>
<dbReference type="Gene3D" id="3.40.50.300">
    <property type="entry name" value="P-loop containing nucleotide triphosphate hydrolases"/>
    <property type="match status" value="1"/>
</dbReference>
<dbReference type="InterPro" id="IPR056681">
    <property type="entry name" value="DUF7779"/>
</dbReference>
<evidence type="ECO:0000259" key="2">
    <source>
        <dbReference type="Pfam" id="PF17107"/>
    </source>
</evidence>
<feature type="domain" description="NB-ARC" evidence="1">
    <location>
        <begin position="174"/>
        <end position="340"/>
    </location>
</feature>
<dbReference type="InterPro" id="IPR027417">
    <property type="entry name" value="P-loop_NTPase"/>
</dbReference>
<dbReference type="PANTHER" id="PTHR35205:SF1">
    <property type="entry name" value="ZU5 DOMAIN-CONTAINING PROTEIN"/>
    <property type="match status" value="1"/>
</dbReference>
<dbReference type="SUPFAM" id="SSF52540">
    <property type="entry name" value="P-loop containing nucleoside triphosphate hydrolases"/>
    <property type="match status" value="1"/>
</dbReference>
<name>A0A6A6B6F9_9PEZI</name>
<evidence type="ECO:0000313" key="4">
    <source>
        <dbReference type="EMBL" id="KAF2139228.1"/>
    </source>
</evidence>
<dbReference type="Pfam" id="PF17107">
    <property type="entry name" value="SesA"/>
    <property type="match status" value="1"/>
</dbReference>
<dbReference type="InterPro" id="IPR002182">
    <property type="entry name" value="NB-ARC"/>
</dbReference>
<feature type="domain" description="NACHT-NTPase and P-loop NTPases N-terminal" evidence="2">
    <location>
        <begin position="10"/>
        <end position="133"/>
    </location>
</feature>
<dbReference type="Pfam" id="PF00931">
    <property type="entry name" value="NB-ARC"/>
    <property type="match status" value="1"/>
</dbReference>
<evidence type="ECO:0000259" key="1">
    <source>
        <dbReference type="Pfam" id="PF00931"/>
    </source>
</evidence>
<feature type="domain" description="DUF7779" evidence="3">
    <location>
        <begin position="431"/>
        <end position="497"/>
    </location>
</feature>
<organism evidence="4 5">
    <name type="scientific">Aplosporella prunicola CBS 121167</name>
    <dbReference type="NCBI Taxonomy" id="1176127"/>
    <lineage>
        <taxon>Eukaryota</taxon>
        <taxon>Fungi</taxon>
        <taxon>Dikarya</taxon>
        <taxon>Ascomycota</taxon>
        <taxon>Pezizomycotina</taxon>
        <taxon>Dothideomycetes</taxon>
        <taxon>Dothideomycetes incertae sedis</taxon>
        <taxon>Botryosphaeriales</taxon>
        <taxon>Aplosporellaceae</taxon>
        <taxon>Aplosporella</taxon>
    </lineage>
</organism>
<sequence length="568" mass="64507">MADIAAVGLVSAIVQFADFSCKFIPRFNEFNSNARKAPKSLEYIKTRLPLLAKTLDGIKAQVEAGCVDSATKAAVQEVVDGSFKEIKLLNDIMNEITPKNTDSRARKVIKSFESLRSEEKIQDINKRLKNYIVALTLHQIAPTSVPIQSETGPLFAMPFERDTKFIGRLDIIRQLDDKFSTGRRAALAGIGGVGKSQIAIEYCYRFRDRHPQSCVFWVQATTKARIEQSYREIARKAKLPGHEDPKADMLRLVLIWLSEKSAPQHLIVFDNVDDVEELPQPSSTNAITGVNRDFFIPRSENGKFLITTRDRRIGKTLLNGEEPVKVLPFSPEDSRNLMQSRITFLDKEKSGYLDDLIGELDYLPLAITQAAAFINENDITVEEYLQAFRNDDLDRQVLLSQELDDLRRSGDTPNAVFRSLKLSFDQIARQMRKAADMLSLMAVLDRQGIPKLILRTYSSSNVEYIKSTGTLMAFSLITKEKGGNSFKMHRLVKVCMQHWLELRNESQRWQSFVIKILAGVFPRPNFESFETREVCETLYPHVQASLQYSNMSGKVELMQAHLFSFMAK</sequence>
<dbReference type="GeneID" id="54302762"/>
<evidence type="ECO:0008006" key="6">
    <source>
        <dbReference type="Google" id="ProtNLM"/>
    </source>
</evidence>
<protein>
    <recommendedName>
        <fullName evidence="6">NACHT-NTPase and P-loop NTPases N-terminal domain-containing protein</fullName>
    </recommendedName>
</protein>
<evidence type="ECO:0000313" key="5">
    <source>
        <dbReference type="Proteomes" id="UP000799438"/>
    </source>
</evidence>